<dbReference type="PANTHER" id="PTHR48438:SF1">
    <property type="entry name" value="ALPHA-(1,3)-FUCOSYLTRANSFERASE C-RELATED"/>
    <property type="match status" value="1"/>
</dbReference>
<evidence type="ECO:0000256" key="4">
    <source>
        <dbReference type="ARBA" id="ARBA00022676"/>
    </source>
</evidence>
<evidence type="ECO:0000256" key="5">
    <source>
        <dbReference type="ARBA" id="ARBA00022679"/>
    </source>
</evidence>
<evidence type="ECO:0000256" key="1">
    <source>
        <dbReference type="ARBA" id="ARBA00004323"/>
    </source>
</evidence>
<feature type="compositionally biased region" description="Polar residues" evidence="13">
    <location>
        <begin position="520"/>
        <end position="532"/>
    </location>
</feature>
<keyword evidence="5 12" id="KW-0808">Transferase</keyword>
<dbReference type="SUPFAM" id="SSF53756">
    <property type="entry name" value="UDP-Glycosyltransferase/glycogen phosphorylase"/>
    <property type="match status" value="1"/>
</dbReference>
<evidence type="ECO:0000313" key="16">
    <source>
        <dbReference type="EMBL" id="CAG2221318.1"/>
    </source>
</evidence>
<keyword evidence="17" id="KW-1185">Reference proteome</keyword>
<dbReference type="AlphaFoldDB" id="A0A8S3SX22"/>
<comment type="similarity">
    <text evidence="3 12">Belongs to the glycosyltransferase 10 family.</text>
</comment>
<accession>A0A8S3SX22</accession>
<dbReference type="Pfam" id="PF00852">
    <property type="entry name" value="Glyco_transf_10"/>
    <property type="match status" value="1"/>
</dbReference>
<dbReference type="GO" id="GO:0008417">
    <property type="term" value="F:fucosyltransferase activity"/>
    <property type="evidence" value="ECO:0007669"/>
    <property type="project" value="InterPro"/>
</dbReference>
<dbReference type="InterPro" id="IPR001503">
    <property type="entry name" value="Glyco_trans_10"/>
</dbReference>
<protein>
    <recommendedName>
        <fullName evidence="12">Fucosyltransferase</fullName>
        <ecNumber evidence="12">2.4.1.-</ecNumber>
    </recommendedName>
</protein>
<dbReference type="OrthoDB" id="8057859at2759"/>
<evidence type="ECO:0000256" key="12">
    <source>
        <dbReference type="RuleBase" id="RU003832"/>
    </source>
</evidence>
<keyword evidence="8" id="KW-1133">Transmembrane helix</keyword>
<evidence type="ECO:0000256" key="11">
    <source>
        <dbReference type="ARBA" id="ARBA00023180"/>
    </source>
</evidence>
<evidence type="ECO:0000256" key="2">
    <source>
        <dbReference type="ARBA" id="ARBA00004922"/>
    </source>
</evidence>
<keyword evidence="10" id="KW-0472">Membrane</keyword>
<keyword evidence="11" id="KW-0325">Glycoprotein</keyword>
<feature type="region of interest" description="Disordered" evidence="13">
    <location>
        <begin position="444"/>
        <end position="532"/>
    </location>
</feature>
<name>A0A8S3SX22_MYTED</name>
<dbReference type="InterPro" id="IPR038577">
    <property type="entry name" value="GT10-like_C_sf"/>
</dbReference>
<dbReference type="FunFam" id="3.40.50.11660:FF:000002">
    <property type="entry name" value="Alpha-(1,3)-fucosyltransferase"/>
    <property type="match status" value="1"/>
</dbReference>
<evidence type="ECO:0000313" key="17">
    <source>
        <dbReference type="Proteomes" id="UP000683360"/>
    </source>
</evidence>
<comment type="subcellular location">
    <subcellularLocation>
        <location evidence="1">Golgi apparatus membrane</location>
        <topology evidence="1">Single-pass type II membrane protein</topology>
    </subcellularLocation>
    <subcellularLocation>
        <location evidence="12">Golgi apparatus</location>
        <location evidence="12">Golgi stack membrane</location>
        <topology evidence="12">Single-pass type II membrane protein</topology>
    </subcellularLocation>
</comment>
<feature type="domain" description="Fucosyltransferase N-terminal" evidence="15">
    <location>
        <begin position="32"/>
        <end position="126"/>
    </location>
</feature>
<sequence length="580" mass="65536">MTHSSENNLTTRHRSTNTDHIYSIMWHTKPIWASKDIITYKFRNCAFKNCIIREPSRDNLTCDALLFHHEEMNIKVPNKIPGLIWVFMSYESEAHTLKHFLKKEWDNKFDWVFSYRSDADISFPYGVLHRRNIQNDKNYTSLFQKKSKSVAWVVSNCKSDSHRYKYIKKMMQSIQIDVYGKCGKTCSSSWNSDKCFNDLSKDYKFYLAFENSICKDYVSEKVFRLYQDGFDFIPVYRGAMNIKDILPNGTFISSFDFSSALELALYLKNVGSNESAYTNYLKAKDKFFSNGYTRQEREAIPLLQNTSSYNEGERANSRLYNGGERANSCSYNGGERANSRSYNGGELANSCSYNGDERTNSSSYNGGERANSSSYNGDERVNSSSYNGVSEPILVHTTEVSKPILVHTTEGSEPILVHTMEVSEQILVHTTEVSEPILVHTTEFSYNGDERDNSSSDNAGVRDNSSSYNGGERANSGSYNGGERANSSLYNGGERANSRSYNGGERANSSSYNGGERDNSSSYNAGVRANSSSYNGGSEPILVHTMEVSEPILVHTTEVSEPILVYTTEVSEPISFIQRR</sequence>
<feature type="compositionally biased region" description="Polar residues" evidence="13">
    <location>
        <begin position="360"/>
        <end position="386"/>
    </location>
</feature>
<gene>
    <name evidence="16" type="ORF">MEDL_34704</name>
</gene>
<feature type="region of interest" description="Disordered" evidence="13">
    <location>
        <begin position="355"/>
        <end position="386"/>
    </location>
</feature>
<keyword evidence="7" id="KW-0735">Signal-anchor</keyword>
<dbReference type="GO" id="GO:0032580">
    <property type="term" value="C:Golgi cisterna membrane"/>
    <property type="evidence" value="ECO:0007669"/>
    <property type="project" value="UniProtKB-SubCell"/>
</dbReference>
<keyword evidence="9 12" id="KW-0333">Golgi apparatus</keyword>
<evidence type="ECO:0000256" key="9">
    <source>
        <dbReference type="ARBA" id="ARBA00023034"/>
    </source>
</evidence>
<reference evidence="16" key="1">
    <citation type="submission" date="2021-03" db="EMBL/GenBank/DDBJ databases">
        <authorList>
            <person name="Bekaert M."/>
        </authorList>
    </citation>
    <scope>NUCLEOTIDE SEQUENCE</scope>
</reference>
<dbReference type="Pfam" id="PF17039">
    <property type="entry name" value="Glyco_tran_10_N"/>
    <property type="match status" value="1"/>
</dbReference>
<dbReference type="GO" id="GO:0000139">
    <property type="term" value="C:Golgi membrane"/>
    <property type="evidence" value="ECO:0007669"/>
    <property type="project" value="UniProtKB-SubCell"/>
</dbReference>
<evidence type="ECO:0000259" key="15">
    <source>
        <dbReference type="Pfam" id="PF17039"/>
    </source>
</evidence>
<comment type="caution">
    <text evidence="16">The sequence shown here is derived from an EMBL/GenBank/DDBJ whole genome shotgun (WGS) entry which is preliminary data.</text>
</comment>
<dbReference type="PANTHER" id="PTHR48438">
    <property type="entry name" value="ALPHA-(1,3)-FUCOSYLTRANSFERASE C-RELATED"/>
    <property type="match status" value="1"/>
</dbReference>
<proteinExistence type="inferred from homology"/>
<dbReference type="InterPro" id="IPR031481">
    <property type="entry name" value="Glyco_tran_10_N"/>
</dbReference>
<evidence type="ECO:0000256" key="3">
    <source>
        <dbReference type="ARBA" id="ARBA00008919"/>
    </source>
</evidence>
<comment type="pathway">
    <text evidence="2">Protein modification; protein glycosylation.</text>
</comment>
<evidence type="ECO:0000256" key="10">
    <source>
        <dbReference type="ARBA" id="ARBA00023136"/>
    </source>
</evidence>
<keyword evidence="6 12" id="KW-0812">Transmembrane</keyword>
<evidence type="ECO:0000256" key="13">
    <source>
        <dbReference type="SAM" id="MobiDB-lite"/>
    </source>
</evidence>
<dbReference type="EMBL" id="CAJPWZ010001680">
    <property type="protein sequence ID" value="CAG2221318.1"/>
    <property type="molecule type" value="Genomic_DNA"/>
</dbReference>
<dbReference type="Gene3D" id="3.40.50.11660">
    <property type="entry name" value="Glycosyl transferase family 10, C-terminal domain"/>
    <property type="match status" value="1"/>
</dbReference>
<evidence type="ECO:0000259" key="14">
    <source>
        <dbReference type="Pfam" id="PF00852"/>
    </source>
</evidence>
<dbReference type="EC" id="2.4.1.-" evidence="12"/>
<evidence type="ECO:0000256" key="7">
    <source>
        <dbReference type="ARBA" id="ARBA00022968"/>
    </source>
</evidence>
<dbReference type="Proteomes" id="UP000683360">
    <property type="component" value="Unassembled WGS sequence"/>
</dbReference>
<evidence type="ECO:0000256" key="6">
    <source>
        <dbReference type="ARBA" id="ARBA00022692"/>
    </source>
</evidence>
<dbReference type="InterPro" id="IPR055270">
    <property type="entry name" value="Glyco_tran_10_C"/>
</dbReference>
<feature type="compositionally biased region" description="Polar residues" evidence="13">
    <location>
        <begin position="455"/>
        <end position="469"/>
    </location>
</feature>
<evidence type="ECO:0000256" key="8">
    <source>
        <dbReference type="ARBA" id="ARBA00022989"/>
    </source>
</evidence>
<feature type="region of interest" description="Disordered" evidence="13">
    <location>
        <begin position="313"/>
        <end position="343"/>
    </location>
</feature>
<organism evidence="16 17">
    <name type="scientific">Mytilus edulis</name>
    <name type="common">Blue mussel</name>
    <dbReference type="NCBI Taxonomy" id="6550"/>
    <lineage>
        <taxon>Eukaryota</taxon>
        <taxon>Metazoa</taxon>
        <taxon>Spiralia</taxon>
        <taxon>Lophotrochozoa</taxon>
        <taxon>Mollusca</taxon>
        <taxon>Bivalvia</taxon>
        <taxon>Autobranchia</taxon>
        <taxon>Pteriomorphia</taxon>
        <taxon>Mytilida</taxon>
        <taxon>Mytiloidea</taxon>
        <taxon>Mytilidae</taxon>
        <taxon>Mytilinae</taxon>
        <taxon>Mytilus</taxon>
    </lineage>
</organism>
<feature type="domain" description="Fucosyltransferase C-terminal" evidence="14">
    <location>
        <begin position="144"/>
        <end position="293"/>
    </location>
</feature>
<keyword evidence="4 12" id="KW-0328">Glycosyltransferase</keyword>